<dbReference type="EMBL" id="FRBL01000009">
    <property type="protein sequence ID" value="SHM64918.1"/>
    <property type="molecule type" value="Genomic_DNA"/>
</dbReference>
<proteinExistence type="predicted"/>
<dbReference type="RefSeq" id="WP_073085919.1">
    <property type="nucleotide sequence ID" value="NZ_FRBL01000009.1"/>
</dbReference>
<organism evidence="1 2">
    <name type="scientific">Chitinophaga jiangningensis</name>
    <dbReference type="NCBI Taxonomy" id="1419482"/>
    <lineage>
        <taxon>Bacteria</taxon>
        <taxon>Pseudomonadati</taxon>
        <taxon>Bacteroidota</taxon>
        <taxon>Chitinophagia</taxon>
        <taxon>Chitinophagales</taxon>
        <taxon>Chitinophagaceae</taxon>
        <taxon>Chitinophaga</taxon>
    </lineage>
</organism>
<accession>A0A1M7KHS0</accession>
<dbReference type="OrthoDB" id="1075024at2"/>
<name>A0A1M7KHS0_9BACT</name>
<sequence length="264" mass="30359">MKSFILTLSLVISVLLIHGQHPVEEGKKLYRSEMASWYGTDVFGEYLRHRAYRVGGYFSYEKGNDINCIFFSNDTIPVTLGIITFDSTFSIQNARIDSTQRALTDEESAYTLLRKKTKEALNTDTIFQYYKNTGFNIIPVIDNYGKRVYVLTGPKTNNVVIFGNDYLVTFDKRNNIKDIQRLHKNIMMIETDKEVQEGVSMHSHTAETGESITATDVCTLMLYAQSAKWTQHYVLAPKQISIWDCKKNSVFVLSRKAWDKINQK</sequence>
<dbReference type="AlphaFoldDB" id="A0A1M7KHS0"/>
<keyword evidence="2" id="KW-1185">Reference proteome</keyword>
<evidence type="ECO:0000313" key="1">
    <source>
        <dbReference type="EMBL" id="SHM64918.1"/>
    </source>
</evidence>
<reference evidence="1 2" key="1">
    <citation type="submission" date="2016-11" db="EMBL/GenBank/DDBJ databases">
        <authorList>
            <person name="Jaros S."/>
            <person name="Januszkiewicz K."/>
            <person name="Wedrychowicz H."/>
        </authorList>
    </citation>
    <scope>NUCLEOTIDE SEQUENCE [LARGE SCALE GENOMIC DNA]</scope>
    <source>
        <strain evidence="1 2">DSM 27406</strain>
    </source>
</reference>
<evidence type="ECO:0000313" key="2">
    <source>
        <dbReference type="Proteomes" id="UP000184420"/>
    </source>
</evidence>
<gene>
    <name evidence="1" type="ORF">SAMN05444266_109336</name>
</gene>
<protein>
    <submittedName>
        <fullName evidence="1">Uncharacterized protein</fullName>
    </submittedName>
</protein>
<dbReference type="Proteomes" id="UP000184420">
    <property type="component" value="Unassembled WGS sequence"/>
</dbReference>